<dbReference type="OrthoDB" id="1751259at2759"/>
<sequence>MFLQHFCPQSAIDKIKEEFLTMRQKDESIDQITGMFFDRAKFYADLLRTERDWIIRYHLMLKAEYREYITPSKCETLQALINWAREREMEILRSVERGEKQKAEVITTPVKKTKFVSSSKKENFKTEPHCCKICGSECPKLNLGFRRGSEIVRNNKEVKRPEALKPKGRAFQITAEEAKITPDVVTGIFLINSIPAHILFDSGASRSFICVEFAKHP</sequence>
<gene>
    <name evidence="1" type="ORF">E3N88_38851</name>
</gene>
<dbReference type="Proteomes" id="UP000326396">
    <property type="component" value="Linkage Group LG8"/>
</dbReference>
<dbReference type="InterPro" id="IPR001969">
    <property type="entry name" value="Aspartic_peptidase_AS"/>
</dbReference>
<name>A0A5N6LV47_9ASTR</name>
<dbReference type="Pfam" id="PF08284">
    <property type="entry name" value="RVP_2"/>
    <property type="match status" value="1"/>
</dbReference>
<reference evidence="1 2" key="1">
    <citation type="submission" date="2019-05" db="EMBL/GenBank/DDBJ databases">
        <title>Mikania micrantha, genome provides insights into the molecular mechanism of rapid growth.</title>
        <authorList>
            <person name="Liu B."/>
        </authorList>
    </citation>
    <scope>NUCLEOTIDE SEQUENCE [LARGE SCALE GENOMIC DNA]</scope>
    <source>
        <strain evidence="1">NLD-2019</strain>
        <tissue evidence="1">Leaf</tissue>
    </source>
</reference>
<dbReference type="AlphaFoldDB" id="A0A5N6LV47"/>
<protein>
    <recommendedName>
        <fullName evidence="3">Retrotransposon gag domain-containing protein</fullName>
    </recommendedName>
</protein>
<dbReference type="GO" id="GO:0004190">
    <property type="term" value="F:aspartic-type endopeptidase activity"/>
    <property type="evidence" value="ECO:0007669"/>
    <property type="project" value="InterPro"/>
</dbReference>
<evidence type="ECO:0000313" key="1">
    <source>
        <dbReference type="EMBL" id="KAD2805474.1"/>
    </source>
</evidence>
<organism evidence="1 2">
    <name type="scientific">Mikania micrantha</name>
    <name type="common">bitter vine</name>
    <dbReference type="NCBI Taxonomy" id="192012"/>
    <lineage>
        <taxon>Eukaryota</taxon>
        <taxon>Viridiplantae</taxon>
        <taxon>Streptophyta</taxon>
        <taxon>Embryophyta</taxon>
        <taxon>Tracheophyta</taxon>
        <taxon>Spermatophyta</taxon>
        <taxon>Magnoliopsida</taxon>
        <taxon>eudicotyledons</taxon>
        <taxon>Gunneridae</taxon>
        <taxon>Pentapetalae</taxon>
        <taxon>asterids</taxon>
        <taxon>campanulids</taxon>
        <taxon>Asterales</taxon>
        <taxon>Asteraceae</taxon>
        <taxon>Asteroideae</taxon>
        <taxon>Heliantheae alliance</taxon>
        <taxon>Eupatorieae</taxon>
        <taxon>Mikania</taxon>
    </lineage>
</organism>
<proteinExistence type="predicted"/>
<dbReference type="GO" id="GO:0006508">
    <property type="term" value="P:proteolysis"/>
    <property type="evidence" value="ECO:0007669"/>
    <property type="project" value="InterPro"/>
</dbReference>
<comment type="caution">
    <text evidence="1">The sequence shown here is derived from an EMBL/GenBank/DDBJ whole genome shotgun (WGS) entry which is preliminary data.</text>
</comment>
<evidence type="ECO:0000313" key="2">
    <source>
        <dbReference type="Proteomes" id="UP000326396"/>
    </source>
</evidence>
<dbReference type="PROSITE" id="PS00141">
    <property type="entry name" value="ASP_PROTEASE"/>
    <property type="match status" value="1"/>
</dbReference>
<accession>A0A5N6LV47</accession>
<dbReference type="EMBL" id="SZYD01000018">
    <property type="protein sequence ID" value="KAD2805474.1"/>
    <property type="molecule type" value="Genomic_DNA"/>
</dbReference>
<keyword evidence="2" id="KW-1185">Reference proteome</keyword>
<evidence type="ECO:0008006" key="3">
    <source>
        <dbReference type="Google" id="ProtNLM"/>
    </source>
</evidence>